<dbReference type="Gene3D" id="3.40.190.10">
    <property type="entry name" value="Periplasmic binding protein-like II"/>
    <property type="match status" value="1"/>
</dbReference>
<name>A0ABS5QE56_9PROT</name>
<evidence type="ECO:0000313" key="3">
    <source>
        <dbReference type="Proteomes" id="UP000766336"/>
    </source>
</evidence>
<organism evidence="2 3">
    <name type="scientific">Roseococcus pinisoli</name>
    <dbReference type="NCBI Taxonomy" id="2835040"/>
    <lineage>
        <taxon>Bacteria</taxon>
        <taxon>Pseudomonadati</taxon>
        <taxon>Pseudomonadota</taxon>
        <taxon>Alphaproteobacteria</taxon>
        <taxon>Acetobacterales</taxon>
        <taxon>Roseomonadaceae</taxon>
        <taxon>Roseococcus</taxon>
    </lineage>
</organism>
<proteinExistence type="inferred from homology"/>
<dbReference type="RefSeq" id="WP_213670620.1">
    <property type="nucleotide sequence ID" value="NZ_JAHCDA010000002.1"/>
</dbReference>
<dbReference type="PANTHER" id="PTHR42928">
    <property type="entry name" value="TRICARBOXYLATE-BINDING PROTEIN"/>
    <property type="match status" value="1"/>
</dbReference>
<comment type="similarity">
    <text evidence="1">Belongs to the UPF0065 (bug) family.</text>
</comment>
<keyword evidence="3" id="KW-1185">Reference proteome</keyword>
<dbReference type="CDD" id="cd07012">
    <property type="entry name" value="PBP2_Bug_TTT"/>
    <property type="match status" value="1"/>
</dbReference>
<dbReference type="InterPro" id="IPR042100">
    <property type="entry name" value="Bug_dom1"/>
</dbReference>
<evidence type="ECO:0000313" key="2">
    <source>
        <dbReference type="EMBL" id="MBS7811981.1"/>
    </source>
</evidence>
<dbReference type="EMBL" id="JAHCDA010000002">
    <property type="protein sequence ID" value="MBS7811981.1"/>
    <property type="molecule type" value="Genomic_DNA"/>
</dbReference>
<sequence>MIEPRRRPLVAATLAGLSMPGILRAQEAFGSRPITLIVPSPAGGGTDYSARLVAEPLGRALGTTMVVENRTGGNDVVGLTAVLNARPDGHTLLCGYCGTMAGRAAVGGLGSIVPMRDFLPVGQITDTPQLFVTHPTVPVNNLREFVDFAKARRGEVTYASAGVGSMHHMGAELLKLRAGIDMLHVPYRGTGETIRDLIAGRVQFYMNSPPPLTPLVRDGKLRALAVSSNERHPGLPDIPSAGEQGYPDMALNVWFAIYAPRGTPEAVTRLVSAKLDEVLADPALRRRAFEAGALVAPLGPEAMAQRLARETAGWAEVVRAANISAG</sequence>
<comment type="caution">
    <text evidence="2">The sequence shown here is derived from an EMBL/GenBank/DDBJ whole genome shotgun (WGS) entry which is preliminary data.</text>
</comment>
<protein>
    <submittedName>
        <fullName evidence="2">Tripartite tricarboxylate transporter substrate binding protein</fullName>
    </submittedName>
</protein>
<accession>A0ABS5QE56</accession>
<dbReference type="Pfam" id="PF03401">
    <property type="entry name" value="TctC"/>
    <property type="match status" value="1"/>
</dbReference>
<evidence type="ECO:0000256" key="1">
    <source>
        <dbReference type="ARBA" id="ARBA00006987"/>
    </source>
</evidence>
<reference evidence="2 3" key="1">
    <citation type="submission" date="2021-05" db="EMBL/GenBank/DDBJ databases">
        <title>Roseococcus sp. XZZS9, whole genome shotgun sequencing project.</title>
        <authorList>
            <person name="Zhao G."/>
            <person name="Shen L."/>
        </authorList>
    </citation>
    <scope>NUCLEOTIDE SEQUENCE [LARGE SCALE GENOMIC DNA]</scope>
    <source>
        <strain evidence="2 3">XZZS9</strain>
    </source>
</reference>
<dbReference type="SUPFAM" id="SSF53850">
    <property type="entry name" value="Periplasmic binding protein-like II"/>
    <property type="match status" value="1"/>
</dbReference>
<dbReference type="Proteomes" id="UP000766336">
    <property type="component" value="Unassembled WGS sequence"/>
</dbReference>
<dbReference type="PIRSF" id="PIRSF017082">
    <property type="entry name" value="YflP"/>
    <property type="match status" value="1"/>
</dbReference>
<dbReference type="PANTHER" id="PTHR42928:SF5">
    <property type="entry name" value="BLR1237 PROTEIN"/>
    <property type="match status" value="1"/>
</dbReference>
<dbReference type="Gene3D" id="3.40.190.150">
    <property type="entry name" value="Bordetella uptake gene, domain 1"/>
    <property type="match status" value="1"/>
</dbReference>
<gene>
    <name evidence="2" type="ORF">KHU32_13605</name>
</gene>
<dbReference type="InterPro" id="IPR005064">
    <property type="entry name" value="BUG"/>
</dbReference>